<keyword evidence="2" id="KW-1185">Reference proteome</keyword>
<dbReference type="EMBL" id="BMRE01000006">
    <property type="protein sequence ID" value="GGU30355.1"/>
    <property type="molecule type" value="Genomic_DNA"/>
</dbReference>
<evidence type="ECO:0000313" key="1">
    <source>
        <dbReference type="EMBL" id="GGU30355.1"/>
    </source>
</evidence>
<evidence type="ECO:0000313" key="2">
    <source>
        <dbReference type="Proteomes" id="UP000649573"/>
    </source>
</evidence>
<dbReference type="RefSeq" id="WP_189253632.1">
    <property type="nucleotide sequence ID" value="NZ_BMRE01000006.1"/>
</dbReference>
<accession>A0ABQ2UG22</accession>
<reference evidence="2" key="1">
    <citation type="journal article" date="2019" name="Int. J. Syst. Evol. Microbiol.">
        <title>The Global Catalogue of Microorganisms (GCM) 10K type strain sequencing project: providing services to taxonomists for standard genome sequencing and annotation.</title>
        <authorList>
            <consortium name="The Broad Institute Genomics Platform"/>
            <consortium name="The Broad Institute Genome Sequencing Center for Infectious Disease"/>
            <person name="Wu L."/>
            <person name="Ma J."/>
        </authorList>
    </citation>
    <scope>NUCLEOTIDE SEQUENCE [LARGE SCALE GENOMIC DNA]</scope>
    <source>
        <strain evidence="2">JCM 3296</strain>
    </source>
</reference>
<name>A0ABQ2UG22_9PSEU</name>
<gene>
    <name evidence="1" type="ORF">GCM10010178_23320</name>
</gene>
<protein>
    <recommendedName>
        <fullName evidence="3">Immunity protein 7</fullName>
    </recommendedName>
</protein>
<evidence type="ECO:0008006" key="3">
    <source>
        <dbReference type="Google" id="ProtNLM"/>
    </source>
</evidence>
<dbReference type="Proteomes" id="UP000649573">
    <property type="component" value="Unassembled WGS sequence"/>
</dbReference>
<comment type="caution">
    <text evidence="1">The sequence shown here is derived from an EMBL/GenBank/DDBJ whole genome shotgun (WGS) entry which is preliminary data.</text>
</comment>
<sequence>MSFHYEVVFSTFLRDNTPPDVLDELRYHLGLTENRPQHLVIDYDFPVMQPDEDSYLPGGDHVALRRQYRGHNAQGEHHAWGLHARLYWLDDHWAEIWWQVVSLLAPHVEDDGYAGHFREENDERPTSLIIVDGEPSLGQP</sequence>
<proteinExistence type="predicted"/>
<organism evidence="1 2">
    <name type="scientific">Lentzea flava</name>
    <dbReference type="NCBI Taxonomy" id="103732"/>
    <lineage>
        <taxon>Bacteria</taxon>
        <taxon>Bacillati</taxon>
        <taxon>Actinomycetota</taxon>
        <taxon>Actinomycetes</taxon>
        <taxon>Pseudonocardiales</taxon>
        <taxon>Pseudonocardiaceae</taxon>
        <taxon>Lentzea</taxon>
    </lineage>
</organism>